<evidence type="ECO:0000313" key="2">
    <source>
        <dbReference type="EMBL" id="DAA03182.1"/>
    </source>
</evidence>
<sequence>MLDKIKQSTRIVQQFKFVAEPRVVSSGIRDHWVTDLEWDVHQLMGNGHVNEGRTHLGIGQQRCVAGGEDEGHGKEAQEQRSSRLTSPPASDSDRGRDRGRLGSRRSHHLFSG</sequence>
<name>Q6IIT4_DROME</name>
<feature type="compositionally biased region" description="Basic residues" evidence="1">
    <location>
        <begin position="101"/>
        <end position="112"/>
    </location>
</feature>
<proteinExistence type="predicted"/>
<dbReference type="EMBL" id="BK002982">
    <property type="protein sequence ID" value="DAA03182.1"/>
    <property type="molecule type" value="Genomic_DNA"/>
</dbReference>
<accession>Q6IIT4</accession>
<feature type="compositionally biased region" description="Basic and acidic residues" evidence="1">
    <location>
        <begin position="91"/>
        <end position="100"/>
    </location>
</feature>
<feature type="compositionally biased region" description="Basic and acidic residues" evidence="1">
    <location>
        <begin position="69"/>
        <end position="81"/>
    </location>
</feature>
<dbReference type="AlphaFoldDB" id="Q6IIT4"/>
<feature type="region of interest" description="Disordered" evidence="1">
    <location>
        <begin position="64"/>
        <end position="112"/>
    </location>
</feature>
<evidence type="ECO:0000256" key="1">
    <source>
        <dbReference type="SAM" id="MobiDB-lite"/>
    </source>
</evidence>
<protein>
    <submittedName>
        <fullName evidence="2">HDC17126</fullName>
    </submittedName>
</protein>
<gene>
    <name evidence="2" type="ORF">HDC17126</name>
</gene>
<organism evidence="2">
    <name type="scientific">Drosophila melanogaster</name>
    <name type="common">Fruit fly</name>
    <dbReference type="NCBI Taxonomy" id="7227"/>
    <lineage>
        <taxon>Eukaryota</taxon>
        <taxon>Metazoa</taxon>
        <taxon>Ecdysozoa</taxon>
        <taxon>Arthropoda</taxon>
        <taxon>Hexapoda</taxon>
        <taxon>Insecta</taxon>
        <taxon>Pterygota</taxon>
        <taxon>Neoptera</taxon>
        <taxon>Endopterygota</taxon>
        <taxon>Diptera</taxon>
        <taxon>Brachycera</taxon>
        <taxon>Muscomorpha</taxon>
        <taxon>Ephydroidea</taxon>
        <taxon>Drosophilidae</taxon>
        <taxon>Drosophila</taxon>
        <taxon>Sophophora</taxon>
    </lineage>
</organism>
<reference evidence="2" key="1">
    <citation type="journal article" date="2003" name="Genome Biol.">
        <title>An integrated gene annotation and transcriptional profiling approach towards the full gene content of the Drosophila genome.</title>
        <authorList>
            <person name="Hild M."/>
            <person name="Beckmann B."/>
            <person name="Haas S.A."/>
            <person name="Koch B."/>
            <person name="Solovyev V."/>
            <person name="Busold C."/>
            <person name="Fellenberg K."/>
            <person name="Boutros M."/>
            <person name="Vingron M."/>
            <person name="Sauer F."/>
            <person name="Hoheisel J.D."/>
            <person name="Paro R."/>
        </authorList>
    </citation>
    <scope>NUCLEOTIDE SEQUENCE</scope>
</reference>